<reference evidence="2" key="2">
    <citation type="submission" date="2020-11" db="EMBL/GenBank/DDBJ databases">
        <authorList>
            <person name="McCartney M.A."/>
            <person name="Auch B."/>
            <person name="Kono T."/>
            <person name="Mallez S."/>
            <person name="Becker A."/>
            <person name="Gohl D.M."/>
            <person name="Silverstein K.A.T."/>
            <person name="Koren S."/>
            <person name="Bechman K.B."/>
            <person name="Herman A."/>
            <person name="Abrahante J.E."/>
            <person name="Garbe J."/>
        </authorList>
    </citation>
    <scope>NUCLEOTIDE SEQUENCE</scope>
    <source>
        <strain evidence="2">Duluth1</strain>
        <tissue evidence="2">Whole animal</tissue>
    </source>
</reference>
<gene>
    <name evidence="2" type="ORF">DPMN_120990</name>
</gene>
<comment type="caution">
    <text evidence="2">The sequence shown here is derived from an EMBL/GenBank/DDBJ whole genome shotgun (WGS) entry which is preliminary data.</text>
</comment>
<keyword evidence="3" id="KW-1185">Reference proteome</keyword>
<feature type="region of interest" description="Disordered" evidence="1">
    <location>
        <begin position="37"/>
        <end position="80"/>
    </location>
</feature>
<accession>A0A9D4GKV9</accession>
<dbReference type="EMBL" id="JAIWYP010000005">
    <property type="protein sequence ID" value="KAH3819256.1"/>
    <property type="molecule type" value="Genomic_DNA"/>
</dbReference>
<reference evidence="2" key="1">
    <citation type="journal article" date="2019" name="bioRxiv">
        <title>The Genome of the Zebra Mussel, Dreissena polymorpha: A Resource for Invasive Species Research.</title>
        <authorList>
            <person name="McCartney M.A."/>
            <person name="Auch B."/>
            <person name="Kono T."/>
            <person name="Mallez S."/>
            <person name="Zhang Y."/>
            <person name="Obille A."/>
            <person name="Becker A."/>
            <person name="Abrahante J.E."/>
            <person name="Garbe J."/>
            <person name="Badalamenti J.P."/>
            <person name="Herman A."/>
            <person name="Mangelson H."/>
            <person name="Liachko I."/>
            <person name="Sullivan S."/>
            <person name="Sone E.D."/>
            <person name="Koren S."/>
            <person name="Silverstein K.A.T."/>
            <person name="Beckman K.B."/>
            <person name="Gohl D.M."/>
        </authorList>
    </citation>
    <scope>NUCLEOTIDE SEQUENCE</scope>
    <source>
        <strain evidence="2">Duluth1</strain>
        <tissue evidence="2">Whole animal</tissue>
    </source>
</reference>
<evidence type="ECO:0000256" key="1">
    <source>
        <dbReference type="SAM" id="MobiDB-lite"/>
    </source>
</evidence>
<feature type="compositionally biased region" description="Basic and acidic residues" evidence="1">
    <location>
        <begin position="44"/>
        <end position="57"/>
    </location>
</feature>
<proteinExistence type="predicted"/>
<dbReference type="Proteomes" id="UP000828390">
    <property type="component" value="Unassembled WGS sequence"/>
</dbReference>
<name>A0A9D4GKV9_DREPO</name>
<evidence type="ECO:0000313" key="2">
    <source>
        <dbReference type="EMBL" id="KAH3819256.1"/>
    </source>
</evidence>
<protein>
    <submittedName>
        <fullName evidence="2">Uncharacterized protein</fullName>
    </submittedName>
</protein>
<organism evidence="2 3">
    <name type="scientific">Dreissena polymorpha</name>
    <name type="common">Zebra mussel</name>
    <name type="synonym">Mytilus polymorpha</name>
    <dbReference type="NCBI Taxonomy" id="45954"/>
    <lineage>
        <taxon>Eukaryota</taxon>
        <taxon>Metazoa</taxon>
        <taxon>Spiralia</taxon>
        <taxon>Lophotrochozoa</taxon>
        <taxon>Mollusca</taxon>
        <taxon>Bivalvia</taxon>
        <taxon>Autobranchia</taxon>
        <taxon>Heteroconchia</taxon>
        <taxon>Euheterodonta</taxon>
        <taxon>Imparidentia</taxon>
        <taxon>Neoheterodontei</taxon>
        <taxon>Myida</taxon>
        <taxon>Dreissenoidea</taxon>
        <taxon>Dreissenidae</taxon>
        <taxon>Dreissena</taxon>
    </lineage>
</organism>
<evidence type="ECO:0000313" key="3">
    <source>
        <dbReference type="Proteomes" id="UP000828390"/>
    </source>
</evidence>
<sequence>MVHPLRCNLCCSRRSSGDEVKQLSTYEHLPFRLAIFPSSGSQRNQRERTSGSRDDGTRLINRAARRSSHIRPSSEDAVYG</sequence>
<dbReference type="AlphaFoldDB" id="A0A9D4GKV9"/>